<proteinExistence type="predicted"/>
<dbReference type="NCBIfam" id="TIGR02601">
    <property type="entry name" value="autotrns_rpt"/>
    <property type="match status" value="2"/>
</dbReference>
<dbReference type="PANTHER" id="PTHR35037">
    <property type="entry name" value="C-TERMINAL REGION OF AIDA-LIKE PROTEIN"/>
    <property type="match status" value="1"/>
</dbReference>
<gene>
    <name evidence="4" type="ORF">J2W25_002003</name>
</gene>
<dbReference type="Gene3D" id="2.160.20.20">
    <property type="match status" value="1"/>
</dbReference>
<dbReference type="RefSeq" id="WP_307636531.1">
    <property type="nucleotide sequence ID" value="NZ_JAUSRR010000003.1"/>
</dbReference>
<dbReference type="SMART" id="SM00869">
    <property type="entry name" value="Autotransporter"/>
    <property type="match status" value="1"/>
</dbReference>
<feature type="compositionally biased region" description="Polar residues" evidence="2">
    <location>
        <begin position="437"/>
        <end position="446"/>
    </location>
</feature>
<feature type="region of interest" description="Disordered" evidence="2">
    <location>
        <begin position="428"/>
        <end position="448"/>
    </location>
</feature>
<dbReference type="InterPro" id="IPR012332">
    <property type="entry name" value="Autotransporter_pectin_lyase_C"/>
</dbReference>
<reference evidence="4" key="1">
    <citation type="submission" date="2023-07" db="EMBL/GenBank/DDBJ databases">
        <title>Sorghum-associated microbial communities from plants grown in Nebraska, USA.</title>
        <authorList>
            <person name="Schachtman D."/>
        </authorList>
    </citation>
    <scope>NUCLEOTIDE SEQUENCE</scope>
    <source>
        <strain evidence="4">DS2795</strain>
    </source>
</reference>
<feature type="region of interest" description="Disordered" evidence="2">
    <location>
        <begin position="1693"/>
        <end position="1724"/>
    </location>
</feature>
<dbReference type="EMBL" id="JAUSRR010000003">
    <property type="protein sequence ID" value="MDP9922982.1"/>
    <property type="molecule type" value="Genomic_DNA"/>
</dbReference>
<dbReference type="InterPro" id="IPR013425">
    <property type="entry name" value="Autotrns_rpt"/>
</dbReference>
<dbReference type="PANTHER" id="PTHR35037:SF3">
    <property type="entry name" value="C-TERMINAL REGION OF AIDA-LIKE PROTEIN"/>
    <property type="match status" value="1"/>
</dbReference>
<dbReference type="Pfam" id="PF12951">
    <property type="entry name" value="PATR"/>
    <property type="match status" value="3"/>
</dbReference>
<comment type="caution">
    <text evidence="4">The sequence shown here is derived from an EMBL/GenBank/DDBJ whole genome shotgun (WGS) entry which is preliminary data.</text>
</comment>
<dbReference type="InterPro" id="IPR051551">
    <property type="entry name" value="Autotransporter_adhesion"/>
</dbReference>
<evidence type="ECO:0000256" key="2">
    <source>
        <dbReference type="SAM" id="MobiDB-lite"/>
    </source>
</evidence>
<organism evidence="4 5">
    <name type="scientific">Variovorax boronicumulans</name>
    <dbReference type="NCBI Taxonomy" id="436515"/>
    <lineage>
        <taxon>Bacteria</taxon>
        <taxon>Pseudomonadati</taxon>
        <taxon>Pseudomonadota</taxon>
        <taxon>Betaproteobacteria</taxon>
        <taxon>Burkholderiales</taxon>
        <taxon>Comamonadaceae</taxon>
        <taxon>Variovorax</taxon>
    </lineage>
</organism>
<accession>A0AAW8DUY2</accession>
<feature type="domain" description="Autotransporter" evidence="3">
    <location>
        <begin position="1780"/>
        <end position="2060"/>
    </location>
</feature>
<dbReference type="CDD" id="cd01344">
    <property type="entry name" value="PL2_Passenger_AT"/>
    <property type="match status" value="1"/>
</dbReference>
<dbReference type="InterPro" id="IPR011050">
    <property type="entry name" value="Pectin_lyase_fold/virulence"/>
</dbReference>
<dbReference type="Gene3D" id="2.40.128.130">
    <property type="entry name" value="Autotransporter beta-domain"/>
    <property type="match status" value="1"/>
</dbReference>
<sequence length="2060" mass="204000">MNKIYKSIWNDVTGTWVAASELTRGKAKSSRTARLSPLLVTAGLFAGTAGLAHAQDVLGTYTPAVNSNQTGQRAYSDGAAHTLAGSYASVQPGGTNYSYPTLGAIEAANLMTNGTVAGRQLVYNDDPSLNISYRDPITGASKTATVYDSGKLQVYNYSQLAPSGNTVGKLWGPGDMDVYVDGRIATVANGSTLDVTIGDPAALPNASAANKLSMLSKQTSVFKVESGSTLNYKTNTRFDLGSGDLAPPPSNVDPATGIASVSKLTQQFDRGVSFAGGTWTNPLTGQQETVAGGNVTDLDSYRRYNNYLIGQVQAGLLSPADYASRLTSSYSTQSFQVQYQAAPAQTPGMKTWMPLGRVNLIESDGGTVNIDKDSHIHNASWWSGGSTANLVNGATLNNAGHLSSQTTGSNHPDIVASQNSSIRNTGSLSVGYDPDTYTPNSTTGINSGKGDRVGSFGVLLNDQATFSNEGFVNVANAVTNRTDFARVNIGLRAAGSSSAVNQAQGVINIGVNETGNPGDTYGVQAVDSATFTNKGTMYVGRTGQYAAGQGATDVQSNLVAIRGVEAAGSAKVHNEGTITIGTGIGNAVALTAHDGTAGLELVNDATGIIAVNGAANAASPLMNIGMQASSSGGATVRNDGVISLNGVNGIAMQAMAATADATISHSSTGTISVAGGANVATGTRNIGIWAEGLNGHTATAKVDGQIQLTGTGAIGVHARGTSVVDVSANAVPVFSNGTDQIGFFSYGPGSRINVSAQSLDVATDRSTMFRVAGGAAYTGSSTAGTLTINVNGAGARGVVATDAGTTLSTGNSVYNVNGANGIAIVNEGGAAGTIDAATTIHLNAAGATAGVVDGQAHDLANANNGAPVSTTLTNHALIASSTGAVTGFVAQNLGTLVNNGNVQLTGAGSTGVVVGTQGTVDNRALVQVSNGTGALVTGASATLTNTGTIEAGDGTAAVHLAGNGASLALSGAGQIRAGGTAAGILVDAGATSLSAKNAVIHATGTGSGIENKAETGAIRLTNVVVNAGNGPGIRTATSLDPASTGVQLNVAGSGTGFAFQNADGTTTTGNLALGSGYAVTVASGTGSGIVANTTGTVVNGANVTVNSTTGGPALAAKNSPSVSNAGALVSASTTSPVVDLGGSGGVVFDNTGTIKAASTSAVAIAGNAGSDTYTLRGGAVTGVVRTGNGTDTVNLTGGTLAGAIEAGNGVGNKVLVQGVSLADTAHITNGTGAGGLLELNDVTRSVGSLAADDVARGTNIGTGWNQLAVTNGADVRVIDPLVLAGSGSQLQVGGNSTLRVGGSGATAGNVGNHHIANNGAVVFDNLDTQTYGGSISGTGTFTRAATGTTVFTGTNSYTGTTTIDPGGTLQLGNGGTTGALTGGGAIVDNGVLAINQSGVVTLNGGITGTGSLAQIGSGTTRLTGDNAYSGGTSLVKGRIDVGSNGALGSGQLAMNEGTTLGFLADGLKVANQILLTGIADPIVDTGSFTETLSGAITGGGTLTKNGSGTLIVTGPNTYTGGTQVEQGTFKAGATGVFSSGSAHAVAAGATLDTAGFNQTVASLSNSGTVSLVGTKPGSTLTVNGNYIGTGGLLKLGTTLGDSGSVSDRLVLNGPGAVATGRTTVQVTNIGGLGALTTGNGINVITAQNGATTTAQTTRDAFSLAGGHVDAGAYEYRLHAADVNGAGENWYLRSTTTVPGGGTPTTPTTPGTPTSPTSPTGTPTVTVPTYRADVPLYSALPNMLRQGDLAMLSNLHRRMGDESTPIKAEASASGGQAASGWGGADRRGWGRAIGSNTSIAQGGPVASSSRVSMGGFQTGVDLFANDAWNAGLYVGQLHSDGRVNGIYGLNLSGAQAGRLDAQALYLGGYATYAKDGRYADFVLQYGMHDVSGMTTAMGAGTGADGHSVTASAEIGQRFALGDSWGVEPQAQLIYNRLSMGDVGIGGARVEQQTAGAVIGRLGVRLTGDVMTRAGRLQPYARLNLWHGFRGTDTTRFVGPAGTTSFANGIGYSSVEVAGGFTLTLTPTTSVYGEVGKLFHAGGGALRVKSSAQGSVGVKLRF</sequence>
<dbReference type="PROSITE" id="PS51208">
    <property type="entry name" value="AUTOTRANSPORTER"/>
    <property type="match status" value="1"/>
</dbReference>
<feature type="region of interest" description="Disordered" evidence="2">
    <location>
        <begin position="1765"/>
        <end position="1785"/>
    </location>
</feature>
<evidence type="ECO:0000256" key="1">
    <source>
        <dbReference type="ARBA" id="ARBA00022729"/>
    </source>
</evidence>
<dbReference type="InterPro" id="IPR043990">
    <property type="entry name" value="AC_1"/>
</dbReference>
<evidence type="ECO:0000313" key="4">
    <source>
        <dbReference type="EMBL" id="MDP9922982.1"/>
    </source>
</evidence>
<evidence type="ECO:0000313" key="5">
    <source>
        <dbReference type="Proteomes" id="UP001244295"/>
    </source>
</evidence>
<feature type="compositionally biased region" description="Low complexity" evidence="2">
    <location>
        <begin position="1769"/>
        <end position="1778"/>
    </location>
</feature>
<dbReference type="Proteomes" id="UP001244295">
    <property type="component" value="Unassembled WGS sequence"/>
</dbReference>
<dbReference type="Pfam" id="PF13018">
    <property type="entry name" value="ESPR"/>
    <property type="match status" value="1"/>
</dbReference>
<dbReference type="SUPFAM" id="SSF103515">
    <property type="entry name" value="Autotransporter"/>
    <property type="match status" value="1"/>
</dbReference>
<protein>
    <submittedName>
        <fullName evidence="4">Autotransporter-associated beta strand protein</fullName>
    </submittedName>
</protein>
<dbReference type="SUPFAM" id="SSF51126">
    <property type="entry name" value="Pectin lyase-like"/>
    <property type="match status" value="1"/>
</dbReference>
<dbReference type="Pfam" id="PF18883">
    <property type="entry name" value="AC_1"/>
    <property type="match status" value="1"/>
</dbReference>
<dbReference type="InterPro" id="IPR036709">
    <property type="entry name" value="Autotransporte_beta_dom_sf"/>
</dbReference>
<dbReference type="InterPro" id="IPR005546">
    <property type="entry name" value="Autotransporte_beta"/>
</dbReference>
<dbReference type="InterPro" id="IPR024973">
    <property type="entry name" value="ESPR"/>
</dbReference>
<keyword evidence="1" id="KW-0732">Signal</keyword>
<evidence type="ECO:0000259" key="3">
    <source>
        <dbReference type="PROSITE" id="PS51208"/>
    </source>
</evidence>
<name>A0AAW8DUY2_9BURK</name>